<reference evidence="8 9" key="1">
    <citation type="submission" date="2019-11" db="EMBL/GenBank/DDBJ databases">
        <title>Comparative genomics of hydrocarbon-degrading Desulfosarcina strains.</title>
        <authorList>
            <person name="Watanabe M."/>
            <person name="Kojima H."/>
            <person name="Fukui M."/>
        </authorList>
    </citation>
    <scope>NUCLEOTIDE SEQUENCE [LARGE SCALE GENOMIC DNA]</scope>
    <source>
        <strain evidence="8 9">PP31</strain>
    </source>
</reference>
<dbReference type="InterPro" id="IPR014284">
    <property type="entry name" value="RNA_pol_sigma-70_dom"/>
</dbReference>
<evidence type="ECO:0000313" key="9">
    <source>
        <dbReference type="Proteomes" id="UP000427769"/>
    </source>
</evidence>
<evidence type="ECO:0000256" key="4">
    <source>
        <dbReference type="ARBA" id="ARBA00023125"/>
    </source>
</evidence>
<dbReference type="InterPro" id="IPR036388">
    <property type="entry name" value="WH-like_DNA-bd_sf"/>
</dbReference>
<keyword evidence="3" id="KW-0731">Sigma factor</keyword>
<dbReference type="NCBIfam" id="TIGR02937">
    <property type="entry name" value="sigma70-ECF"/>
    <property type="match status" value="1"/>
</dbReference>
<dbReference type="InterPro" id="IPR013325">
    <property type="entry name" value="RNA_pol_sigma_r2"/>
</dbReference>
<evidence type="ECO:0000259" key="6">
    <source>
        <dbReference type="Pfam" id="PF04542"/>
    </source>
</evidence>
<keyword evidence="4" id="KW-0238">DNA-binding</keyword>
<feature type="domain" description="RNA polymerase sigma factor 70 region 4 type 2" evidence="7">
    <location>
        <begin position="133"/>
        <end position="183"/>
    </location>
</feature>
<dbReference type="SUPFAM" id="SSF88946">
    <property type="entry name" value="Sigma2 domain of RNA polymerase sigma factors"/>
    <property type="match status" value="1"/>
</dbReference>
<name>A0A5K7ZC41_9BACT</name>
<accession>A0A5K7ZC41</accession>
<dbReference type="Pfam" id="PF04542">
    <property type="entry name" value="Sigma70_r2"/>
    <property type="match status" value="1"/>
</dbReference>
<dbReference type="Proteomes" id="UP000427769">
    <property type="component" value="Chromosome"/>
</dbReference>
<dbReference type="InterPro" id="IPR013249">
    <property type="entry name" value="RNA_pol_sigma70_r4_t2"/>
</dbReference>
<evidence type="ECO:0000256" key="3">
    <source>
        <dbReference type="ARBA" id="ARBA00023082"/>
    </source>
</evidence>
<dbReference type="InterPro" id="IPR013324">
    <property type="entry name" value="RNA_pol_sigma_r3/r4-like"/>
</dbReference>
<evidence type="ECO:0000313" key="8">
    <source>
        <dbReference type="EMBL" id="BBO77301.1"/>
    </source>
</evidence>
<evidence type="ECO:0000259" key="7">
    <source>
        <dbReference type="Pfam" id="PF08281"/>
    </source>
</evidence>
<dbReference type="KEGG" id="dwd:DSCW_47180"/>
<dbReference type="AlphaFoldDB" id="A0A5K7ZC41"/>
<keyword evidence="5" id="KW-0804">Transcription</keyword>
<dbReference type="Pfam" id="PF08281">
    <property type="entry name" value="Sigma70_r4_2"/>
    <property type="match status" value="1"/>
</dbReference>
<evidence type="ECO:0000256" key="2">
    <source>
        <dbReference type="ARBA" id="ARBA00023015"/>
    </source>
</evidence>
<dbReference type="Gene3D" id="1.10.1740.10">
    <property type="match status" value="1"/>
</dbReference>
<dbReference type="RefSeq" id="WP_155306061.1">
    <property type="nucleotide sequence ID" value="NZ_AP021875.1"/>
</dbReference>
<organism evidence="8 9">
    <name type="scientific">Desulfosarcina widdelii</name>
    <dbReference type="NCBI Taxonomy" id="947919"/>
    <lineage>
        <taxon>Bacteria</taxon>
        <taxon>Pseudomonadati</taxon>
        <taxon>Thermodesulfobacteriota</taxon>
        <taxon>Desulfobacteria</taxon>
        <taxon>Desulfobacterales</taxon>
        <taxon>Desulfosarcinaceae</taxon>
        <taxon>Desulfosarcina</taxon>
    </lineage>
</organism>
<gene>
    <name evidence="8" type="ORF">DSCW_47180</name>
</gene>
<dbReference type="GO" id="GO:0006352">
    <property type="term" value="P:DNA-templated transcription initiation"/>
    <property type="evidence" value="ECO:0007669"/>
    <property type="project" value="InterPro"/>
</dbReference>
<dbReference type="OrthoDB" id="9780326at2"/>
<sequence length="289" mass="32876">MKTDKQTDDLVKSAVQGSRDALEELVRRIQQPVYSLSLRMLLNRQDAEDAAQEIIIRVITNLRTYRFEGSFRAWVLRIAVNKLLTVRKTFAEKKMASIEDLDGILDRHEARGWLARPLEAPEPYLEAETRAICIHAILSALNRSHRLAFILGVVIGVDSQEGSQILDISPAAYRQRLSRARTRIQGFLINNCGIIGDANRCRCGYILPVYVKSGWIHPDKPMFNETPGTKEEPVRLGDYLREMDELGQLTTLYRSVAASSPDFVSMVKKVYDDRRYRILADLQIGAGHY</sequence>
<dbReference type="GO" id="GO:0003677">
    <property type="term" value="F:DNA binding"/>
    <property type="evidence" value="ECO:0007669"/>
    <property type="project" value="UniProtKB-KW"/>
</dbReference>
<proteinExistence type="inferred from homology"/>
<evidence type="ECO:0000256" key="1">
    <source>
        <dbReference type="ARBA" id="ARBA00010641"/>
    </source>
</evidence>
<feature type="domain" description="RNA polymerase sigma-70 region 2" evidence="6">
    <location>
        <begin position="25"/>
        <end position="84"/>
    </location>
</feature>
<dbReference type="PANTHER" id="PTHR43133:SF58">
    <property type="entry name" value="ECF RNA POLYMERASE SIGMA FACTOR SIGD"/>
    <property type="match status" value="1"/>
</dbReference>
<dbReference type="InterPro" id="IPR007627">
    <property type="entry name" value="RNA_pol_sigma70_r2"/>
</dbReference>
<comment type="similarity">
    <text evidence="1">Belongs to the sigma-70 factor family. ECF subfamily.</text>
</comment>
<dbReference type="EMBL" id="AP021875">
    <property type="protein sequence ID" value="BBO77301.1"/>
    <property type="molecule type" value="Genomic_DNA"/>
</dbReference>
<protein>
    <submittedName>
        <fullName evidence="8">Uncharacterized protein</fullName>
    </submittedName>
</protein>
<keyword evidence="2" id="KW-0805">Transcription regulation</keyword>
<keyword evidence="9" id="KW-1185">Reference proteome</keyword>
<dbReference type="PANTHER" id="PTHR43133">
    <property type="entry name" value="RNA POLYMERASE ECF-TYPE SIGMA FACTO"/>
    <property type="match status" value="1"/>
</dbReference>
<evidence type="ECO:0000256" key="5">
    <source>
        <dbReference type="ARBA" id="ARBA00023163"/>
    </source>
</evidence>
<dbReference type="InterPro" id="IPR039425">
    <property type="entry name" value="RNA_pol_sigma-70-like"/>
</dbReference>
<dbReference type="SUPFAM" id="SSF88659">
    <property type="entry name" value="Sigma3 and sigma4 domains of RNA polymerase sigma factors"/>
    <property type="match status" value="1"/>
</dbReference>
<dbReference type="GO" id="GO:0016987">
    <property type="term" value="F:sigma factor activity"/>
    <property type="evidence" value="ECO:0007669"/>
    <property type="project" value="UniProtKB-KW"/>
</dbReference>
<dbReference type="Gene3D" id="1.10.10.10">
    <property type="entry name" value="Winged helix-like DNA-binding domain superfamily/Winged helix DNA-binding domain"/>
    <property type="match status" value="1"/>
</dbReference>